<keyword evidence="4 6" id="KW-1133">Transmembrane helix</keyword>
<dbReference type="GO" id="GO:0005886">
    <property type="term" value="C:plasma membrane"/>
    <property type="evidence" value="ECO:0007669"/>
    <property type="project" value="UniProtKB-SubCell"/>
</dbReference>
<keyword evidence="3 6" id="KW-0812">Transmembrane</keyword>
<dbReference type="EMBL" id="PEOG01000048">
    <property type="protein sequence ID" value="PIM51980.1"/>
    <property type="molecule type" value="Genomic_DNA"/>
</dbReference>
<dbReference type="OrthoDB" id="9154309at2"/>
<dbReference type="Proteomes" id="UP000231501">
    <property type="component" value="Unassembled WGS sequence"/>
</dbReference>
<dbReference type="InterPro" id="IPR052027">
    <property type="entry name" value="PspC"/>
</dbReference>
<evidence type="ECO:0000256" key="4">
    <source>
        <dbReference type="ARBA" id="ARBA00022989"/>
    </source>
</evidence>
<dbReference type="InterPro" id="IPR018649">
    <property type="entry name" value="SHOCT"/>
</dbReference>
<comment type="subcellular location">
    <subcellularLocation>
        <location evidence="1">Cell membrane</location>
        <topology evidence="1">Single-pass membrane protein</topology>
    </subcellularLocation>
</comment>
<keyword evidence="10" id="KW-1185">Reference proteome</keyword>
<evidence type="ECO:0000313" key="9">
    <source>
        <dbReference type="EMBL" id="PIM51980.1"/>
    </source>
</evidence>
<reference evidence="9 10" key="1">
    <citation type="submission" date="2017-11" db="EMBL/GenBank/DDBJ databases">
        <title>Draft genome sequence of Mitsuaria sp. HWN-4.</title>
        <authorList>
            <person name="Gundlapally S.R."/>
        </authorList>
    </citation>
    <scope>NUCLEOTIDE SEQUENCE [LARGE SCALE GENOMIC DNA]</scope>
    <source>
        <strain evidence="9 10">HWN-4</strain>
    </source>
</reference>
<dbReference type="InterPro" id="IPR007168">
    <property type="entry name" value="Phageshock_PspC_N"/>
</dbReference>
<accession>A0A2G9C6A6</accession>
<evidence type="ECO:0008006" key="11">
    <source>
        <dbReference type="Google" id="ProtNLM"/>
    </source>
</evidence>
<evidence type="ECO:0000313" key="10">
    <source>
        <dbReference type="Proteomes" id="UP000231501"/>
    </source>
</evidence>
<dbReference type="AlphaFoldDB" id="A0A2G9C6A6"/>
<evidence type="ECO:0000256" key="2">
    <source>
        <dbReference type="ARBA" id="ARBA00022475"/>
    </source>
</evidence>
<keyword evidence="2" id="KW-1003">Cell membrane</keyword>
<feature type="domain" description="Phage shock protein PspC N-terminal" evidence="7">
    <location>
        <begin position="62"/>
        <end position="116"/>
    </location>
</feature>
<dbReference type="PANTHER" id="PTHR33885">
    <property type="entry name" value="PHAGE SHOCK PROTEIN C"/>
    <property type="match status" value="1"/>
</dbReference>
<evidence type="ECO:0000256" key="3">
    <source>
        <dbReference type="ARBA" id="ARBA00022692"/>
    </source>
</evidence>
<evidence type="ECO:0000259" key="7">
    <source>
        <dbReference type="Pfam" id="PF04024"/>
    </source>
</evidence>
<feature type="transmembrane region" description="Helical" evidence="6">
    <location>
        <begin position="95"/>
        <end position="114"/>
    </location>
</feature>
<dbReference type="RefSeq" id="WP_099862774.1">
    <property type="nucleotide sequence ID" value="NZ_PEOG01000048.1"/>
</dbReference>
<keyword evidence="5 6" id="KW-0472">Membrane</keyword>
<evidence type="ECO:0000259" key="8">
    <source>
        <dbReference type="Pfam" id="PF09851"/>
    </source>
</evidence>
<protein>
    <recommendedName>
        <fullName evidence="11">PspC domain-containing protein</fullName>
    </recommendedName>
</protein>
<organism evidence="9 10">
    <name type="scientific">Roseateles chitinivorans</name>
    <dbReference type="NCBI Taxonomy" id="2917965"/>
    <lineage>
        <taxon>Bacteria</taxon>
        <taxon>Pseudomonadati</taxon>
        <taxon>Pseudomonadota</taxon>
        <taxon>Betaproteobacteria</taxon>
        <taxon>Burkholderiales</taxon>
        <taxon>Sphaerotilaceae</taxon>
        <taxon>Roseateles</taxon>
    </lineage>
</organism>
<dbReference type="PANTHER" id="PTHR33885:SF3">
    <property type="entry name" value="PHAGE SHOCK PROTEIN C"/>
    <property type="match status" value="1"/>
</dbReference>
<comment type="caution">
    <text evidence="9">The sequence shown here is derived from an EMBL/GenBank/DDBJ whole genome shotgun (WGS) entry which is preliminary data.</text>
</comment>
<evidence type="ECO:0000256" key="6">
    <source>
        <dbReference type="SAM" id="Phobius"/>
    </source>
</evidence>
<dbReference type="Pfam" id="PF09851">
    <property type="entry name" value="SHOCT"/>
    <property type="match status" value="1"/>
</dbReference>
<name>A0A2G9C6A6_9BURK</name>
<feature type="domain" description="SHOCT" evidence="8">
    <location>
        <begin position="5"/>
        <end position="32"/>
    </location>
</feature>
<evidence type="ECO:0000256" key="5">
    <source>
        <dbReference type="ARBA" id="ARBA00023136"/>
    </source>
</evidence>
<feature type="transmembrane region" description="Helical" evidence="6">
    <location>
        <begin position="70"/>
        <end position="89"/>
    </location>
</feature>
<sequence>MSDSEELNRLADLHQRGVLSDEEFTRAKDRVLSAGARPSSSSAYAYATPQGGAPAVNAINAFRRSRDDRWIGGVCGGLARLSGLAAWFWRVVFVALTMCAGGGMLLYFLLWIFVPIED</sequence>
<gene>
    <name evidence="9" type="ORF">CS062_16890</name>
</gene>
<evidence type="ECO:0000256" key="1">
    <source>
        <dbReference type="ARBA" id="ARBA00004162"/>
    </source>
</evidence>
<dbReference type="Pfam" id="PF04024">
    <property type="entry name" value="PspC"/>
    <property type="match status" value="1"/>
</dbReference>
<proteinExistence type="predicted"/>